<dbReference type="Proteomes" id="UP000479000">
    <property type="component" value="Unassembled WGS sequence"/>
</dbReference>
<evidence type="ECO:0000313" key="1">
    <source>
        <dbReference type="EMBL" id="CAB0019547.1"/>
    </source>
</evidence>
<keyword evidence="2" id="KW-1185">Reference proteome</keyword>
<dbReference type="EMBL" id="CADCXU010033983">
    <property type="protein sequence ID" value="CAB0019547.1"/>
    <property type="molecule type" value="Genomic_DNA"/>
</dbReference>
<dbReference type="AlphaFoldDB" id="A0A6H5HNP8"/>
<organism evidence="1 2">
    <name type="scientific">Nesidiocoris tenuis</name>
    <dbReference type="NCBI Taxonomy" id="355587"/>
    <lineage>
        <taxon>Eukaryota</taxon>
        <taxon>Metazoa</taxon>
        <taxon>Ecdysozoa</taxon>
        <taxon>Arthropoda</taxon>
        <taxon>Hexapoda</taxon>
        <taxon>Insecta</taxon>
        <taxon>Pterygota</taxon>
        <taxon>Neoptera</taxon>
        <taxon>Paraneoptera</taxon>
        <taxon>Hemiptera</taxon>
        <taxon>Heteroptera</taxon>
        <taxon>Panheteroptera</taxon>
        <taxon>Cimicomorpha</taxon>
        <taxon>Miridae</taxon>
        <taxon>Dicyphina</taxon>
        <taxon>Nesidiocoris</taxon>
    </lineage>
</organism>
<gene>
    <name evidence="1" type="ORF">NTEN_LOCUS23259</name>
</gene>
<accession>A0A6H5HNP8</accession>
<protein>
    <submittedName>
        <fullName evidence="1">Uncharacterized protein</fullName>
    </submittedName>
</protein>
<name>A0A6H5HNP8_9HEMI</name>
<sequence length="323" mass="36395">MSSGHSHPLRPDEPEEQKLLEHRVDVFIKDRGGSVEFSDSIWHAAVYGFYMPSSKPRNAASDHRRHSVPISMTIHLQPRRESLPDPQRRATLGPMLDEDDELSLVSSCSSVRSKVGEMTLSIMCLVNRMCDSVFSVEAPVTSTSSIRRGSVPADTATILIATARPQSRRCSLSSRPHLARHLRQEEESQRHDETLRIAYTLLFNNRRCVHVSHLMGAPYARAPRGLRRPTVTYPLERHSYVNRTETINNGKMNLATLCVISLSSIDCPDNVNLSLGKLNLFIHNIPSTYVKMALYFIGNIRAYVLRQDLRATSTNQAIPIEQL</sequence>
<reference evidence="1 2" key="1">
    <citation type="submission" date="2020-02" db="EMBL/GenBank/DDBJ databases">
        <authorList>
            <person name="Ferguson B K."/>
        </authorList>
    </citation>
    <scope>NUCLEOTIDE SEQUENCE [LARGE SCALE GENOMIC DNA]</scope>
</reference>
<proteinExistence type="predicted"/>
<evidence type="ECO:0000313" key="2">
    <source>
        <dbReference type="Proteomes" id="UP000479000"/>
    </source>
</evidence>